<proteinExistence type="predicted"/>
<evidence type="ECO:0000313" key="2">
    <source>
        <dbReference type="EMBL" id="KAA1129883.1"/>
    </source>
</evidence>
<dbReference type="AlphaFoldDB" id="A0A5B0RYI7"/>
<name>A0A5B0RYI7_PUCGR</name>
<protein>
    <submittedName>
        <fullName evidence="2">Uncharacterized protein</fullName>
    </submittedName>
</protein>
<accession>A0A5B0RYI7</accession>
<feature type="region of interest" description="Disordered" evidence="1">
    <location>
        <begin position="84"/>
        <end position="110"/>
    </location>
</feature>
<sequence>MPSLAACAEDIKYMHIVFISTTAPSAPIFPRSALSLLTHPGRWLSTKCIFIPPAGDQPEPHRTVPSPLRNVLHQFPPCLVPVTPSVSPSPARSPSSVSSVIIPGTTILPS</sequence>
<comment type="caution">
    <text evidence="2">The sequence shown here is derived from an EMBL/GenBank/DDBJ whole genome shotgun (WGS) entry which is preliminary data.</text>
</comment>
<dbReference type="Proteomes" id="UP000325313">
    <property type="component" value="Unassembled WGS sequence"/>
</dbReference>
<gene>
    <name evidence="2" type="ORF">PGTUg99_001922</name>
</gene>
<evidence type="ECO:0000256" key="1">
    <source>
        <dbReference type="SAM" id="MobiDB-lite"/>
    </source>
</evidence>
<organism evidence="2 3">
    <name type="scientific">Puccinia graminis f. sp. tritici</name>
    <dbReference type="NCBI Taxonomy" id="56615"/>
    <lineage>
        <taxon>Eukaryota</taxon>
        <taxon>Fungi</taxon>
        <taxon>Dikarya</taxon>
        <taxon>Basidiomycota</taxon>
        <taxon>Pucciniomycotina</taxon>
        <taxon>Pucciniomycetes</taxon>
        <taxon>Pucciniales</taxon>
        <taxon>Pucciniaceae</taxon>
        <taxon>Puccinia</taxon>
    </lineage>
</organism>
<evidence type="ECO:0000313" key="3">
    <source>
        <dbReference type="Proteomes" id="UP000325313"/>
    </source>
</evidence>
<feature type="compositionally biased region" description="Low complexity" evidence="1">
    <location>
        <begin position="84"/>
        <end position="103"/>
    </location>
</feature>
<reference evidence="2 3" key="1">
    <citation type="submission" date="2019-05" db="EMBL/GenBank/DDBJ databases">
        <title>Emergence of the Ug99 lineage of the wheat stem rust pathogen through somatic hybridization.</title>
        <authorList>
            <person name="Li F."/>
            <person name="Upadhyaya N.M."/>
            <person name="Sperschneider J."/>
            <person name="Matny O."/>
            <person name="Nguyen-Phuc H."/>
            <person name="Mago R."/>
            <person name="Raley C."/>
            <person name="Miller M.E."/>
            <person name="Silverstein K.A.T."/>
            <person name="Henningsen E."/>
            <person name="Hirsch C.D."/>
            <person name="Visser B."/>
            <person name="Pretorius Z.A."/>
            <person name="Steffenson B.J."/>
            <person name="Schwessinger B."/>
            <person name="Dodds P.N."/>
            <person name="Figueroa M."/>
        </authorList>
    </citation>
    <scope>NUCLEOTIDE SEQUENCE [LARGE SCALE GENOMIC DNA]</scope>
    <source>
        <strain evidence="2 3">Ug99</strain>
    </source>
</reference>
<dbReference type="EMBL" id="VDEP01000117">
    <property type="protein sequence ID" value="KAA1129883.1"/>
    <property type="molecule type" value="Genomic_DNA"/>
</dbReference>